<evidence type="ECO:0000313" key="1">
    <source>
        <dbReference type="EMBL" id="AIM40388.1"/>
    </source>
</evidence>
<evidence type="ECO:0000313" key="2">
    <source>
        <dbReference type="Proteomes" id="UP000029359"/>
    </source>
</evidence>
<keyword evidence="2" id="KW-1185">Reference proteome</keyword>
<gene>
    <name evidence="1" type="ORF">vBYenPAB5_0045</name>
</gene>
<sequence>MLRLLIALLRHRVTWRFLLVLTAALGYAGLTDHLGQLEVAFCSILSCGD</sequence>
<reference evidence="1 2" key="1">
    <citation type="journal article" date="2014" name="Virol. J.">
        <title>Complete genome sequence of bacteriophage vB_YenP_AP5 which infects Yersinia enterocolitica of serotype O:3.</title>
        <authorList>
            <person name="Leon-Velarde C.G."/>
            <person name="Kropinski A.M."/>
            <person name="Chen S."/>
            <person name="Abbasifar A."/>
            <person name="Griffiths M.W."/>
            <person name="Odumeru J.A."/>
        </authorList>
    </citation>
    <scope>NUCLEOTIDE SEQUENCE [LARGE SCALE GENOMIC DNA]</scope>
</reference>
<name>A0A088F654_9CAUD</name>
<evidence type="ECO:0008006" key="3">
    <source>
        <dbReference type="Google" id="ProtNLM"/>
    </source>
</evidence>
<dbReference type="EMBL" id="KM253764">
    <property type="protein sequence ID" value="AIM40388.1"/>
    <property type="molecule type" value="Genomic_DNA"/>
</dbReference>
<protein>
    <recommendedName>
        <fullName evidence="3">DUF5465 domain-containing protein</fullName>
    </recommendedName>
</protein>
<dbReference type="KEGG" id="vg:22112023"/>
<proteinExistence type="predicted"/>
<accession>A0A088F654</accession>
<dbReference type="OrthoDB" id="26400at10239"/>
<organism evidence="1 2">
    <name type="scientific">Yersinia phage vB_YenP_AP5</name>
    <dbReference type="NCBI Taxonomy" id="1536611"/>
    <lineage>
        <taxon>Viruses</taxon>
        <taxon>Duplodnaviria</taxon>
        <taxon>Heunggongvirae</taxon>
        <taxon>Uroviricota</taxon>
        <taxon>Caudoviricetes</taxon>
        <taxon>Autographivirales</taxon>
        <taxon>Autotranscriptaviridae</taxon>
        <taxon>Studiervirinae</taxon>
        <taxon>Teetrevirus</taxon>
        <taxon>Teetrevirus AP5</taxon>
    </lineage>
</organism>
<dbReference type="NCBIfam" id="NF040465">
    <property type="entry name" value="T7_gp19.5"/>
    <property type="match status" value="1"/>
</dbReference>
<dbReference type="RefSeq" id="YP_009102840.1">
    <property type="nucleotide sequence ID" value="NC_025451.1"/>
</dbReference>
<dbReference type="GeneID" id="22112023"/>
<dbReference type="Proteomes" id="UP000029359">
    <property type="component" value="Segment"/>
</dbReference>